<dbReference type="RefSeq" id="WP_012223531.1">
    <property type="nucleotide sequence ID" value="NZ_HG422565.1"/>
</dbReference>
<accession>R4YWI0</accession>
<dbReference type="EMBL" id="CANL01000002">
    <property type="protein sequence ID" value="CCM62290.1"/>
    <property type="molecule type" value="Genomic_DNA"/>
</dbReference>
<dbReference type="Gene3D" id="3.30.360.10">
    <property type="entry name" value="Dihydrodipicolinate Reductase, domain 2"/>
    <property type="match status" value="1"/>
</dbReference>
<protein>
    <recommendedName>
        <fullName evidence="3">Pyrroline-5-carboxylate reductase catalytic N-terminal domain-containing protein</fullName>
    </recommendedName>
</protein>
<comment type="caution">
    <text evidence="1">The sequence shown here is derived from an EMBL/GenBank/DDBJ whole genome shotgun (WGS) entry which is preliminary data.</text>
</comment>
<dbReference type="Proteomes" id="UP000018291">
    <property type="component" value="Unassembled WGS sequence"/>
</dbReference>
<evidence type="ECO:0008006" key="3">
    <source>
        <dbReference type="Google" id="ProtNLM"/>
    </source>
</evidence>
<dbReference type="eggNOG" id="COG1748">
    <property type="taxonomic scope" value="Bacteria"/>
</dbReference>
<keyword evidence="2" id="KW-1185">Reference proteome</keyword>
<gene>
    <name evidence="1" type="ORF">BN381_100177</name>
</gene>
<dbReference type="STRING" id="1229780.BN381_100177"/>
<dbReference type="OrthoDB" id="5173048at2"/>
<reference evidence="1 2" key="1">
    <citation type="journal article" date="2013" name="ISME J.">
        <title>Metabolic model for the filamentous 'Candidatus Microthrix parvicella' based on genomic and metagenomic analyses.</title>
        <authorList>
            <person name="Jon McIlroy S."/>
            <person name="Kristiansen R."/>
            <person name="Albertsen M."/>
            <person name="Michael Karst S."/>
            <person name="Rossetti S."/>
            <person name="Lund Nielsen J."/>
            <person name="Tandoi V."/>
            <person name="James Seviour R."/>
            <person name="Nielsen P.H."/>
        </authorList>
    </citation>
    <scope>NUCLEOTIDE SEQUENCE [LARGE SCALE GENOMIC DNA]</scope>
    <source>
        <strain evidence="1 2">RN1</strain>
    </source>
</reference>
<dbReference type="AlphaFoldDB" id="R4YWI0"/>
<proteinExistence type="predicted"/>
<sequence>MIVELVGLGAVGRRLLSELLSTRSVELVRVRSRRVDVAAAQVGGLARVEVVGEGRRVDADWMAVTTEAGAQRSALRLAADAGIPAVSVCDDPDLVTELLEGWAAPVVVGATFSPGLTDVMAVHAAGLLDEVTELHVARHLSGSRSCAEARARALKREGRDWRDGAWLERAAGSGRELWFFPSPVDGQDTYRADLAEVHTLRAAHPEVARLSARISMNRRERLPVMVGLPPFPSPQKPAGVGAAVVEARGRQGTSTASVVLGVVDRIEAATAALAATCGELLVSGGAERRSCAITAGQVAPSVSMLKVLARRGVTIARFGQLDVD</sequence>
<dbReference type="HOGENOM" id="CLU_857092_0_0_11"/>
<evidence type="ECO:0000313" key="1">
    <source>
        <dbReference type="EMBL" id="CCM62290.1"/>
    </source>
</evidence>
<evidence type="ECO:0000313" key="2">
    <source>
        <dbReference type="Proteomes" id="UP000018291"/>
    </source>
</evidence>
<name>R4YWI0_9ACTN</name>
<organism evidence="1 2">
    <name type="scientific">Candidatus Neomicrothrix parvicella RN1</name>
    <dbReference type="NCBI Taxonomy" id="1229780"/>
    <lineage>
        <taxon>Bacteria</taxon>
        <taxon>Bacillati</taxon>
        <taxon>Actinomycetota</taxon>
        <taxon>Acidimicrobiia</taxon>
        <taxon>Acidimicrobiales</taxon>
        <taxon>Microthrixaceae</taxon>
        <taxon>Candidatus Neomicrothrix</taxon>
    </lineage>
</organism>